<evidence type="ECO:0000313" key="2">
    <source>
        <dbReference type="Proteomes" id="UP000193334"/>
    </source>
</evidence>
<dbReference type="EMBL" id="CP021023">
    <property type="protein sequence ID" value="ARN57965.1"/>
    <property type="molecule type" value="Genomic_DNA"/>
</dbReference>
<dbReference type="AlphaFoldDB" id="A0A1W6LQ86"/>
<proteinExistence type="predicted"/>
<name>A0A1W6LQ86_9BACT</name>
<dbReference type="KEGG" id="pbp:STSP1_02391"/>
<protein>
    <submittedName>
        <fullName evidence="1">Uncharacterized protein</fullName>
    </submittedName>
</protein>
<evidence type="ECO:0000313" key="1">
    <source>
        <dbReference type="EMBL" id="ARN57965.1"/>
    </source>
</evidence>
<accession>A0A1W6LQ86</accession>
<dbReference type="RefSeq" id="WP_085756580.1">
    <property type="nucleotide sequence ID" value="NZ_CP021023.1"/>
</dbReference>
<sequence>MNDSTNLLRLASKLTIDDNRNEIYFPAVHDYDFAINPDEAEEAKGRVKSLMTIMMGGKINKYELAEVLQYIGDMLEE</sequence>
<organism evidence="1 2">
    <name type="scientific">Sedimentisphaera salicampi</name>
    <dbReference type="NCBI Taxonomy" id="1941349"/>
    <lineage>
        <taxon>Bacteria</taxon>
        <taxon>Pseudomonadati</taxon>
        <taxon>Planctomycetota</taxon>
        <taxon>Phycisphaerae</taxon>
        <taxon>Sedimentisphaerales</taxon>
        <taxon>Sedimentisphaeraceae</taxon>
        <taxon>Sedimentisphaera</taxon>
    </lineage>
</organism>
<keyword evidence="2" id="KW-1185">Reference proteome</keyword>
<dbReference type="Proteomes" id="UP000193334">
    <property type="component" value="Chromosome"/>
</dbReference>
<gene>
    <name evidence="1" type="ORF">STSP1_02391</name>
</gene>
<reference evidence="2" key="1">
    <citation type="submission" date="2017-04" db="EMBL/GenBank/DDBJ databases">
        <title>Comparative genomics and description of representatives of a novel lineage of planctomycetes thriving in anoxic sediments.</title>
        <authorList>
            <person name="Spring S."/>
            <person name="Bunk B."/>
            <person name="Sproer C."/>
        </authorList>
    </citation>
    <scope>NUCLEOTIDE SEQUENCE [LARGE SCALE GENOMIC DNA]</scope>
    <source>
        <strain evidence="2">ST-PulAB-D4</strain>
    </source>
</reference>